<evidence type="ECO:0000256" key="1">
    <source>
        <dbReference type="SAM" id="Phobius"/>
    </source>
</evidence>
<name>A0A2P2NZB6_RHIMU</name>
<protein>
    <submittedName>
        <fullName evidence="2">Uncharacterized protein</fullName>
    </submittedName>
</protein>
<dbReference type="AlphaFoldDB" id="A0A2P2NZB6"/>
<accession>A0A2P2NZB6</accession>
<dbReference type="EMBL" id="GGEC01067245">
    <property type="protein sequence ID" value="MBX47729.1"/>
    <property type="molecule type" value="Transcribed_RNA"/>
</dbReference>
<evidence type="ECO:0000313" key="2">
    <source>
        <dbReference type="EMBL" id="MBX47729.1"/>
    </source>
</evidence>
<keyword evidence="1" id="KW-0472">Membrane</keyword>
<reference evidence="2" key="1">
    <citation type="submission" date="2018-02" db="EMBL/GenBank/DDBJ databases">
        <title>Rhizophora mucronata_Transcriptome.</title>
        <authorList>
            <person name="Meera S.P."/>
            <person name="Sreeshan A."/>
            <person name="Augustine A."/>
        </authorList>
    </citation>
    <scope>NUCLEOTIDE SEQUENCE</scope>
    <source>
        <tissue evidence="2">Leaf</tissue>
    </source>
</reference>
<organism evidence="2">
    <name type="scientific">Rhizophora mucronata</name>
    <name type="common">Asiatic mangrove</name>
    <dbReference type="NCBI Taxonomy" id="61149"/>
    <lineage>
        <taxon>Eukaryota</taxon>
        <taxon>Viridiplantae</taxon>
        <taxon>Streptophyta</taxon>
        <taxon>Embryophyta</taxon>
        <taxon>Tracheophyta</taxon>
        <taxon>Spermatophyta</taxon>
        <taxon>Magnoliopsida</taxon>
        <taxon>eudicotyledons</taxon>
        <taxon>Gunneridae</taxon>
        <taxon>Pentapetalae</taxon>
        <taxon>rosids</taxon>
        <taxon>fabids</taxon>
        <taxon>Malpighiales</taxon>
        <taxon>Rhizophoraceae</taxon>
        <taxon>Rhizophora</taxon>
    </lineage>
</organism>
<proteinExistence type="predicted"/>
<sequence>MCGDTHHMFKYCISPIHAACNWLCISSAYLVTLLCMTRCHI</sequence>
<feature type="transmembrane region" description="Helical" evidence="1">
    <location>
        <begin position="16"/>
        <end position="36"/>
    </location>
</feature>
<keyword evidence="1" id="KW-1133">Transmembrane helix</keyword>
<keyword evidence="1" id="KW-0812">Transmembrane</keyword>